<feature type="short sequence motif" description="GXGXXG" evidence="2">
    <location>
        <begin position="129"/>
        <end position="134"/>
    </location>
</feature>
<reference evidence="6 7" key="1">
    <citation type="journal article" date="2013" name="BMC Genomics">
        <title>Reconstruction of the lipid metabolism for the microalga Monoraphidium neglectum from its genome sequence reveals characteristics suitable for biofuel production.</title>
        <authorList>
            <person name="Bogen C."/>
            <person name="Al-Dilaimi A."/>
            <person name="Albersmeier A."/>
            <person name="Wichmann J."/>
            <person name="Grundmann M."/>
            <person name="Rupp O."/>
            <person name="Lauersen K.J."/>
            <person name="Blifernez-Klassen O."/>
            <person name="Kalinowski J."/>
            <person name="Goesmann A."/>
            <person name="Mussgnug J.H."/>
            <person name="Kruse O."/>
        </authorList>
    </citation>
    <scope>NUCLEOTIDE SEQUENCE [LARGE SCALE GENOMIC DNA]</scope>
    <source>
        <strain evidence="6 7">SAG 48.87</strain>
    </source>
</reference>
<feature type="region of interest" description="Disordered" evidence="4">
    <location>
        <begin position="413"/>
        <end position="439"/>
    </location>
</feature>
<dbReference type="Pfam" id="PF01734">
    <property type="entry name" value="Patatin"/>
    <property type="match status" value="1"/>
</dbReference>
<evidence type="ECO:0000259" key="5">
    <source>
        <dbReference type="PROSITE" id="PS51635"/>
    </source>
</evidence>
<comment type="function">
    <text evidence="3">Lipolytic acyl hydrolase (LAH).</text>
</comment>
<dbReference type="Proteomes" id="UP000054498">
    <property type="component" value="Unassembled WGS sequence"/>
</dbReference>
<proteinExistence type="inferred from homology"/>
<dbReference type="GeneID" id="25742375"/>
<feature type="region of interest" description="Disordered" evidence="4">
    <location>
        <begin position="1"/>
        <end position="38"/>
    </location>
</feature>
<keyword evidence="2 3" id="KW-0378">Hydrolase</keyword>
<evidence type="ECO:0000256" key="3">
    <source>
        <dbReference type="RuleBase" id="RU361262"/>
    </source>
</evidence>
<dbReference type="InterPro" id="IPR016035">
    <property type="entry name" value="Acyl_Trfase/lysoPLipase"/>
</dbReference>
<feature type="domain" description="PNPLA" evidence="5">
    <location>
        <begin position="125"/>
        <end position="338"/>
    </location>
</feature>
<dbReference type="InterPro" id="IPR002641">
    <property type="entry name" value="PNPLA_dom"/>
</dbReference>
<feature type="region of interest" description="Disordered" evidence="4">
    <location>
        <begin position="136"/>
        <end position="155"/>
    </location>
</feature>
<dbReference type="OrthoDB" id="45309at2759"/>
<dbReference type="EMBL" id="KK102178">
    <property type="protein sequence ID" value="KIY98462.1"/>
    <property type="molecule type" value="Genomic_DNA"/>
</dbReference>
<sequence length="515" mass="52718">MAPAAPVVPAPHAAAAARPARVSPCAPQAPSPGAAASSGRLQRLITAFAPGGAAAKPAAASTVPKAATVVDPATAPAAPELLLPRSAPEAPLLPPPDHPVLELLRQRVREGSVPGRRSDGFKLGLVVEGGGMRGIVTGGQRRAGRTGAAEPPRRPGAWCAAAEGALRQAAGRGAAGAACAMLMALLGCDTREAFDAVYGASAGAINSTYFLTGQPEGLDIYADHLATSERFLSLKRYWMGGEAPAMDLEFLMDEVMTNVTPLDWRGVMDSPVPLKVVASSLDTLRAELLQDFDCPFDLRECLKASANVPAIAGPPRVHRGHRLVDAAVFEPIPVKSAVRDGCTHVLALCSRPASSGPAWGKAAKRALTAAVKQGRPLEDLLLSMAGPAPSRLDLSGDDEAYHAFLDRLISSSGGGGGGSRGASPSSSLDEQPAADAAAARARAARSDMVGCGRAGGVRAADGVGGSHILPIYPGADASFSPVCTHVPTLNKGRQEGFESMRRVLVPALAAPPRAR</sequence>
<dbReference type="GO" id="GO:0016042">
    <property type="term" value="P:lipid catabolic process"/>
    <property type="evidence" value="ECO:0007669"/>
    <property type="project" value="UniProtKB-UniRule"/>
</dbReference>
<dbReference type="Gene3D" id="3.40.1090.10">
    <property type="entry name" value="Cytosolic phospholipase A2 catalytic domain"/>
    <property type="match status" value="1"/>
</dbReference>
<protein>
    <recommendedName>
        <fullName evidence="3">Patatin</fullName>
        <ecNumber evidence="3">3.1.1.-</ecNumber>
    </recommendedName>
</protein>
<evidence type="ECO:0000256" key="2">
    <source>
        <dbReference type="PROSITE-ProRule" id="PRU01161"/>
    </source>
</evidence>
<gene>
    <name evidence="6" type="ORF">MNEG_9500</name>
</gene>
<dbReference type="RefSeq" id="XP_013897482.1">
    <property type="nucleotide sequence ID" value="XM_014042028.1"/>
</dbReference>
<keyword evidence="7" id="KW-1185">Reference proteome</keyword>
<dbReference type="AlphaFoldDB" id="A0A0D2JG99"/>
<feature type="short sequence motif" description="GXSXG" evidence="2">
    <location>
        <begin position="199"/>
        <end position="203"/>
    </location>
</feature>
<keyword evidence="2 3" id="KW-0442">Lipid degradation</keyword>
<accession>A0A0D2JG99</accession>
<feature type="active site" description="Nucleophile" evidence="2">
    <location>
        <position position="201"/>
    </location>
</feature>
<evidence type="ECO:0000256" key="4">
    <source>
        <dbReference type="SAM" id="MobiDB-lite"/>
    </source>
</evidence>
<evidence type="ECO:0000313" key="7">
    <source>
        <dbReference type="Proteomes" id="UP000054498"/>
    </source>
</evidence>
<organism evidence="6 7">
    <name type="scientific">Monoraphidium neglectum</name>
    <dbReference type="NCBI Taxonomy" id="145388"/>
    <lineage>
        <taxon>Eukaryota</taxon>
        <taxon>Viridiplantae</taxon>
        <taxon>Chlorophyta</taxon>
        <taxon>core chlorophytes</taxon>
        <taxon>Chlorophyceae</taxon>
        <taxon>CS clade</taxon>
        <taxon>Sphaeropleales</taxon>
        <taxon>Selenastraceae</taxon>
        <taxon>Monoraphidium</taxon>
    </lineage>
</organism>
<dbReference type="EC" id="3.1.1.-" evidence="3"/>
<dbReference type="KEGG" id="mng:MNEG_9500"/>
<feature type="active site" description="Proton acceptor" evidence="2">
    <location>
        <position position="325"/>
    </location>
</feature>
<dbReference type="PROSITE" id="PS51635">
    <property type="entry name" value="PNPLA"/>
    <property type="match status" value="1"/>
</dbReference>
<evidence type="ECO:0000256" key="1">
    <source>
        <dbReference type="ARBA" id="ARBA00023098"/>
    </source>
</evidence>
<evidence type="ECO:0000313" key="6">
    <source>
        <dbReference type="EMBL" id="KIY98462.1"/>
    </source>
</evidence>
<comment type="similarity">
    <text evidence="3">Belongs to the patatin family.</text>
</comment>
<name>A0A0D2JG99_9CHLO</name>
<dbReference type="SUPFAM" id="SSF52151">
    <property type="entry name" value="FabD/lysophospholipase-like"/>
    <property type="match status" value="1"/>
</dbReference>
<comment type="domain">
    <text evidence="3">The nitrogen atoms of the two glycine residues in the GGXR motif define the oxyanion hole, and stabilize the oxyanion that forms during the nucleophilic attack by the catalytic serine during substrate cleavage.</text>
</comment>
<comment type="caution">
    <text evidence="2">Lacks conserved residue(s) required for the propagation of feature annotation.</text>
</comment>
<keyword evidence="1 2" id="KW-0443">Lipid metabolism</keyword>
<dbReference type="GO" id="GO:0016787">
    <property type="term" value="F:hydrolase activity"/>
    <property type="evidence" value="ECO:0007669"/>
    <property type="project" value="UniProtKB-UniRule"/>
</dbReference>
<feature type="compositionally biased region" description="Low complexity" evidence="4">
    <location>
        <begin position="421"/>
        <end position="439"/>
    </location>
</feature>